<sequence length="472" mass="47757">MIDVVVVGGGISGLAAARRLSRHGLSVLVLEGSSRVGGKIAAVRLGDLTVDGGAESVLVRRPEATTLIAALGLDQRLVHPTDAKAQVYVDGAAVELPPSVLGVPADLDALAGLLTPAGLARARQEPSLPAPPLPDDVPIGVLLDERFGPEVTDRLLEPLLGGVYAGQARRLSFAAVSAALFARVRAGGALSLHAAQTRRPGDGPVFGGLDGGIAGLVDALAAALAAHGVEVRTGTVVRELAAVAGGYRLTVGSARDPQRLDTRAVVLATPATATGRLLGGLDGPTASAARLAAIPYASMAVVALAVRGVEPVGSGLLVPPGQLPTVKAVTHSSTKWGWLRQRTSATWGGDVHALRASVGRLGEERLLQIDDPGLVDRTVAELRGLPGWSGVELVASAVQRWGGGLPQYEVGHLDLVARLRAELAGRPGLAVCGAAYDGVGIAACLGSAEVAVNKITSDLGSAGERAVVGVKA</sequence>
<keyword evidence="12" id="KW-0963">Cytoplasm</keyword>
<evidence type="ECO:0000256" key="8">
    <source>
        <dbReference type="ARBA" id="ARBA00022630"/>
    </source>
</evidence>
<keyword evidence="15" id="KW-1185">Reference proteome</keyword>
<dbReference type="Gene3D" id="3.90.660.20">
    <property type="entry name" value="Protoporphyrinogen oxidase, mitochondrial, domain 2"/>
    <property type="match status" value="1"/>
</dbReference>
<dbReference type="PRINTS" id="PR00411">
    <property type="entry name" value="PNDRDTASEI"/>
</dbReference>
<comment type="caution">
    <text evidence="14">The sequence shown here is derived from an EMBL/GenBank/DDBJ whole genome shotgun (WGS) entry which is preliminary data.</text>
</comment>
<gene>
    <name evidence="14" type="primary">hemG</name>
    <name evidence="14" type="ORF">GCM10022204_13800</name>
</gene>
<dbReference type="NCBIfam" id="TIGR00562">
    <property type="entry name" value="proto_IX_ox"/>
    <property type="match status" value="1"/>
</dbReference>
<dbReference type="RefSeq" id="WP_344811572.1">
    <property type="nucleotide sequence ID" value="NZ_BAAAYX010000003.1"/>
</dbReference>
<organism evidence="14 15">
    <name type="scientific">Microlunatus aurantiacus</name>
    <dbReference type="NCBI Taxonomy" id="446786"/>
    <lineage>
        <taxon>Bacteria</taxon>
        <taxon>Bacillati</taxon>
        <taxon>Actinomycetota</taxon>
        <taxon>Actinomycetes</taxon>
        <taxon>Propionibacteriales</taxon>
        <taxon>Propionibacteriaceae</taxon>
        <taxon>Microlunatus</taxon>
    </lineage>
</organism>
<evidence type="ECO:0000256" key="4">
    <source>
        <dbReference type="ARBA" id="ARBA00004744"/>
    </source>
</evidence>
<keyword evidence="10 12" id="KW-0560">Oxidoreductase</keyword>
<comment type="catalytic activity">
    <reaction evidence="1">
        <text>coproporphyrinogen III + 3 O2 = coproporphyrin III + 3 H2O2</text>
        <dbReference type="Rhea" id="RHEA:43436"/>
        <dbReference type="ChEBI" id="CHEBI:15379"/>
        <dbReference type="ChEBI" id="CHEBI:16240"/>
        <dbReference type="ChEBI" id="CHEBI:57309"/>
        <dbReference type="ChEBI" id="CHEBI:131725"/>
        <dbReference type="EC" id="1.3.3.15"/>
    </reaction>
    <physiologicalReaction direction="left-to-right" evidence="1">
        <dbReference type="Rhea" id="RHEA:43437"/>
    </physiologicalReaction>
</comment>
<dbReference type="InterPro" id="IPR004572">
    <property type="entry name" value="Protoporphyrinogen_oxidase"/>
</dbReference>
<dbReference type="Gene3D" id="1.10.3110.10">
    <property type="entry name" value="protoporphyrinogen ix oxidase, domain 3"/>
    <property type="match status" value="1"/>
</dbReference>
<dbReference type="PANTHER" id="PTHR42923:SF3">
    <property type="entry name" value="PROTOPORPHYRINOGEN OXIDASE"/>
    <property type="match status" value="1"/>
</dbReference>
<comment type="pathway">
    <text evidence="4 12">Porphyrin-containing compound metabolism; protoheme biosynthesis.</text>
</comment>
<dbReference type="InterPro" id="IPR002937">
    <property type="entry name" value="Amino_oxidase"/>
</dbReference>
<keyword evidence="11 12" id="KW-0350">Heme biosynthesis</keyword>
<dbReference type="SUPFAM" id="SSF51905">
    <property type="entry name" value="FAD/NAD(P)-binding domain"/>
    <property type="match status" value="1"/>
</dbReference>
<evidence type="ECO:0000256" key="3">
    <source>
        <dbReference type="ARBA" id="ARBA00002185"/>
    </source>
</evidence>
<evidence type="ECO:0000256" key="6">
    <source>
        <dbReference type="ARBA" id="ARBA00012402"/>
    </source>
</evidence>
<reference evidence="15" key="1">
    <citation type="journal article" date="2019" name="Int. J. Syst. Evol. Microbiol.">
        <title>The Global Catalogue of Microorganisms (GCM) 10K type strain sequencing project: providing services to taxonomists for standard genome sequencing and annotation.</title>
        <authorList>
            <consortium name="The Broad Institute Genomics Platform"/>
            <consortium name="The Broad Institute Genome Sequencing Center for Infectious Disease"/>
            <person name="Wu L."/>
            <person name="Ma J."/>
        </authorList>
    </citation>
    <scope>NUCLEOTIDE SEQUENCE [LARGE SCALE GENOMIC DNA]</scope>
    <source>
        <strain evidence="15">JCM 16548</strain>
    </source>
</reference>
<evidence type="ECO:0000256" key="11">
    <source>
        <dbReference type="ARBA" id="ARBA00023133"/>
    </source>
</evidence>
<evidence type="ECO:0000256" key="7">
    <source>
        <dbReference type="ARBA" id="ARBA00019046"/>
    </source>
</evidence>
<dbReference type="Gene3D" id="3.50.50.60">
    <property type="entry name" value="FAD/NAD(P)-binding domain"/>
    <property type="match status" value="1"/>
</dbReference>
<keyword evidence="8 12" id="KW-0285">Flavoprotein</keyword>
<evidence type="ECO:0000256" key="9">
    <source>
        <dbReference type="ARBA" id="ARBA00022827"/>
    </source>
</evidence>
<comment type="cofactor">
    <cofactor evidence="2 12">
        <name>FAD</name>
        <dbReference type="ChEBI" id="CHEBI:57692"/>
    </cofactor>
</comment>
<dbReference type="InterPro" id="IPR050464">
    <property type="entry name" value="Zeta_carotene_desat/Oxidored"/>
</dbReference>
<comment type="similarity">
    <text evidence="5 12">Belongs to the protoporphyrinogen/coproporphyrinogen oxidase family. Coproporphyrinogen III oxidase subfamily.</text>
</comment>
<comment type="subcellular location">
    <subcellularLocation>
        <location evidence="12">Cytoplasm</location>
    </subcellularLocation>
</comment>
<dbReference type="SUPFAM" id="SSF54373">
    <property type="entry name" value="FAD-linked reductases, C-terminal domain"/>
    <property type="match status" value="1"/>
</dbReference>
<evidence type="ECO:0000256" key="5">
    <source>
        <dbReference type="ARBA" id="ARBA00008310"/>
    </source>
</evidence>
<evidence type="ECO:0000256" key="10">
    <source>
        <dbReference type="ARBA" id="ARBA00023002"/>
    </source>
</evidence>
<comment type="function">
    <text evidence="3 12">Involved in coproporphyrin-dependent heme b biosynthesis. Catalyzes the oxidation of coproporphyrinogen III to coproporphyrin III.</text>
</comment>
<dbReference type="EMBL" id="BAAAYX010000003">
    <property type="protein sequence ID" value="GAA3698660.1"/>
    <property type="molecule type" value="Genomic_DNA"/>
</dbReference>
<protein>
    <recommendedName>
        <fullName evidence="7 12">Coproporphyrinogen III oxidase</fullName>
        <ecNumber evidence="6 12">1.3.3.15</ecNumber>
    </recommendedName>
</protein>
<feature type="domain" description="Amine oxidase" evidence="13">
    <location>
        <begin position="11"/>
        <end position="454"/>
    </location>
</feature>
<dbReference type="InterPro" id="IPR036188">
    <property type="entry name" value="FAD/NAD-bd_sf"/>
</dbReference>
<evidence type="ECO:0000256" key="12">
    <source>
        <dbReference type="RuleBase" id="RU364052"/>
    </source>
</evidence>
<accession>A0ABP7CZH2</accession>
<evidence type="ECO:0000256" key="1">
    <source>
        <dbReference type="ARBA" id="ARBA00001755"/>
    </source>
</evidence>
<dbReference type="Pfam" id="PF01593">
    <property type="entry name" value="Amino_oxidase"/>
    <property type="match status" value="1"/>
</dbReference>
<evidence type="ECO:0000313" key="15">
    <source>
        <dbReference type="Proteomes" id="UP001500051"/>
    </source>
</evidence>
<evidence type="ECO:0000256" key="2">
    <source>
        <dbReference type="ARBA" id="ARBA00001974"/>
    </source>
</evidence>
<dbReference type="PANTHER" id="PTHR42923">
    <property type="entry name" value="PROTOPORPHYRINOGEN OXIDASE"/>
    <property type="match status" value="1"/>
</dbReference>
<proteinExistence type="inferred from homology"/>
<dbReference type="Proteomes" id="UP001500051">
    <property type="component" value="Unassembled WGS sequence"/>
</dbReference>
<dbReference type="EC" id="1.3.3.15" evidence="6 12"/>
<keyword evidence="9 12" id="KW-0274">FAD</keyword>
<evidence type="ECO:0000313" key="14">
    <source>
        <dbReference type="EMBL" id="GAA3698660.1"/>
    </source>
</evidence>
<evidence type="ECO:0000259" key="13">
    <source>
        <dbReference type="Pfam" id="PF01593"/>
    </source>
</evidence>
<name>A0ABP7CZH2_9ACTN</name>